<comment type="caution">
    <text evidence="2">The sequence shown here is derived from an EMBL/GenBank/DDBJ whole genome shotgun (WGS) entry which is preliminary data.</text>
</comment>
<dbReference type="Pfam" id="PF16872">
    <property type="entry name" value="putAbiC"/>
    <property type="match status" value="1"/>
</dbReference>
<name>A0ABP7T826_9FLAO</name>
<keyword evidence="1" id="KW-0812">Transmembrane</keyword>
<keyword evidence="3" id="KW-1185">Reference proteome</keyword>
<protein>
    <recommendedName>
        <fullName evidence="4">Phage abortive infection protein</fullName>
    </recommendedName>
</protein>
<evidence type="ECO:0008006" key="4">
    <source>
        <dbReference type="Google" id="ProtNLM"/>
    </source>
</evidence>
<keyword evidence="1" id="KW-1133">Transmembrane helix</keyword>
<gene>
    <name evidence="2" type="ORF">GCM10022386_01640</name>
</gene>
<dbReference type="Proteomes" id="UP001500968">
    <property type="component" value="Unassembled WGS sequence"/>
</dbReference>
<dbReference type="InterPro" id="IPR031709">
    <property type="entry name" value="PutAbiC"/>
</dbReference>
<keyword evidence="1" id="KW-0472">Membrane</keyword>
<sequence length="341" mass="40582">MTKKKPFKLKKKERVFLAYTFFICALISFASILILKQVYKGTPAQDLATVIGGILGTSLSFFGSILVYKALRSQIKANKIISDQFKIQQFESKYYEMLRLHKENVNNLQIELTDIEYGGGISKRTYELKGTDVFVLFCLEIEEIFKTILPLRIDVAYSFMAAYAIFFNGNYADNEEEYIKAIQNIRTRRLLNKKFIEPFQPEGNVIYFDTVTNYELLQGHSEKLSQYFRHLFLTVKFVANQDENFINYDEKREYLRMLRAQMSNYEQVLLFYNWFSGFGKEWENDNNNFFTDYRMIHNVFRAFLIQNSYVQTKYENLKTTDYRKIKNKFDDDLFESERWNG</sequence>
<evidence type="ECO:0000313" key="2">
    <source>
        <dbReference type="EMBL" id="GAA4022415.1"/>
    </source>
</evidence>
<dbReference type="EMBL" id="BAABCR010000003">
    <property type="protein sequence ID" value="GAA4022415.1"/>
    <property type="molecule type" value="Genomic_DNA"/>
</dbReference>
<feature type="transmembrane region" description="Helical" evidence="1">
    <location>
        <begin position="16"/>
        <end position="35"/>
    </location>
</feature>
<organism evidence="2 3">
    <name type="scientific">Flavobacterium cheonhonense</name>
    <dbReference type="NCBI Taxonomy" id="706185"/>
    <lineage>
        <taxon>Bacteria</taxon>
        <taxon>Pseudomonadati</taxon>
        <taxon>Bacteroidota</taxon>
        <taxon>Flavobacteriia</taxon>
        <taxon>Flavobacteriales</taxon>
        <taxon>Flavobacteriaceae</taxon>
        <taxon>Flavobacterium</taxon>
    </lineage>
</organism>
<evidence type="ECO:0000313" key="3">
    <source>
        <dbReference type="Proteomes" id="UP001500968"/>
    </source>
</evidence>
<accession>A0ABP7T826</accession>
<feature type="transmembrane region" description="Helical" evidence="1">
    <location>
        <begin position="47"/>
        <end position="68"/>
    </location>
</feature>
<proteinExistence type="predicted"/>
<reference evidence="3" key="1">
    <citation type="journal article" date="2019" name="Int. J. Syst. Evol. Microbiol.">
        <title>The Global Catalogue of Microorganisms (GCM) 10K type strain sequencing project: providing services to taxonomists for standard genome sequencing and annotation.</title>
        <authorList>
            <consortium name="The Broad Institute Genomics Platform"/>
            <consortium name="The Broad Institute Genome Sequencing Center for Infectious Disease"/>
            <person name="Wu L."/>
            <person name="Ma J."/>
        </authorList>
    </citation>
    <scope>NUCLEOTIDE SEQUENCE [LARGE SCALE GENOMIC DNA]</scope>
    <source>
        <strain evidence="3">JCM 17064</strain>
    </source>
</reference>
<evidence type="ECO:0000256" key="1">
    <source>
        <dbReference type="SAM" id="Phobius"/>
    </source>
</evidence>
<dbReference type="RefSeq" id="WP_324691959.1">
    <property type="nucleotide sequence ID" value="NZ_BAABCR010000003.1"/>
</dbReference>